<dbReference type="Gene3D" id="1.10.4100.10">
    <property type="entry name" value="2-methylcitrate dehydratase PrpD"/>
    <property type="match status" value="1"/>
</dbReference>
<dbReference type="RefSeq" id="WP_095697301.1">
    <property type="nucleotide sequence ID" value="NZ_CP016778.1"/>
</dbReference>
<feature type="domain" description="MmgE/PrpD N-terminal" evidence="1">
    <location>
        <begin position="59"/>
        <end position="221"/>
    </location>
</feature>
<dbReference type="InterPro" id="IPR036148">
    <property type="entry name" value="MmgE/PrpD_sf"/>
</dbReference>
<dbReference type="EMBL" id="CP016778">
    <property type="protein sequence ID" value="ASY23171.1"/>
    <property type="molecule type" value="Genomic_DNA"/>
</dbReference>
<organism evidence="2 3">
    <name type="scientific">Candidatus Planktophila versatilis</name>
    <dbReference type="NCBI Taxonomy" id="1884905"/>
    <lineage>
        <taxon>Bacteria</taxon>
        <taxon>Bacillati</taxon>
        <taxon>Actinomycetota</taxon>
        <taxon>Actinomycetes</taxon>
        <taxon>Candidatus Nanopelagicales</taxon>
        <taxon>Candidatus Nanopelagicaceae</taxon>
        <taxon>Candidatus Planktophila</taxon>
    </lineage>
</organism>
<evidence type="ECO:0000313" key="2">
    <source>
        <dbReference type="EMBL" id="ASY23171.1"/>
    </source>
</evidence>
<name>A0AAD0E7E5_9ACTN</name>
<proteinExistence type="predicted"/>
<dbReference type="SUPFAM" id="SSF103378">
    <property type="entry name" value="2-methylcitrate dehydratase PrpD"/>
    <property type="match status" value="1"/>
</dbReference>
<dbReference type="InterPro" id="IPR042183">
    <property type="entry name" value="MmgE/PrpD_sf_1"/>
</dbReference>
<dbReference type="Proteomes" id="UP000217194">
    <property type="component" value="Chromosome"/>
</dbReference>
<evidence type="ECO:0000313" key="3">
    <source>
        <dbReference type="Proteomes" id="UP000217194"/>
    </source>
</evidence>
<dbReference type="InterPro" id="IPR045336">
    <property type="entry name" value="MmgE_PrpD_N"/>
</dbReference>
<dbReference type="GO" id="GO:0016829">
    <property type="term" value="F:lyase activity"/>
    <property type="evidence" value="ECO:0007669"/>
    <property type="project" value="InterPro"/>
</dbReference>
<protein>
    <recommendedName>
        <fullName evidence="1">MmgE/PrpD N-terminal domain-containing protein</fullName>
    </recommendedName>
</protein>
<evidence type="ECO:0000259" key="1">
    <source>
        <dbReference type="Pfam" id="PF03972"/>
    </source>
</evidence>
<reference evidence="2 3" key="1">
    <citation type="submission" date="2016-07" db="EMBL/GenBank/DDBJ databases">
        <title>High microdiversification within the ubiquitous acI lineage of Actinobacteria.</title>
        <authorList>
            <person name="Neuenschwander S.M."/>
            <person name="Salcher M."/>
            <person name="Ghai R."/>
            <person name="Pernthaler J."/>
        </authorList>
    </citation>
    <scope>NUCLEOTIDE SEQUENCE [LARGE SCALE GENOMIC DNA]</scope>
    <source>
        <strain evidence="2">MMS-IIB-76</strain>
    </source>
</reference>
<gene>
    <name evidence="2" type="ORF">A1sIIB76_06530</name>
</gene>
<dbReference type="AlphaFoldDB" id="A0AAD0E7E5"/>
<accession>A0AAD0E7E5</accession>
<sequence>MHDPKLGKLMIEALTQNNLEIKENRLEILFQDFVASAVLGEKHYGVSAPALSSGISERAVTLGLYTSALDMDDVNWKVLTHPGSIIWPIATSIGIERGLTLKQVYEAAAYGYRTGATIANFFGPLHRSKWHVTATSGAFAATTTAAIALGLSREQHVKALHICAMNIGGSSQAVLERKGAAQTNRASAISLGITSAHAALVGAPHAEEIWSGPRGLFELFLVEGSTSEILNGIDGVAIRLMDANGFVHAALAAALKLREVHKEKIESITVVLSTSVASILDASQGGPWWNPAYAVAALWESGDPTNLQSASEFLAVTHVEFEEMPIGAGKVRIKTASGEHEEYVELAPEENTWRDVKWGNAGISSAEDSYRRCSSFPLAALR</sequence>
<dbReference type="Pfam" id="PF03972">
    <property type="entry name" value="MmgE_PrpD_N"/>
    <property type="match status" value="1"/>
</dbReference>